<name>D5CS47_SIDLE</name>
<evidence type="ECO:0000313" key="3">
    <source>
        <dbReference type="Proteomes" id="UP000001625"/>
    </source>
</evidence>
<keyword evidence="1" id="KW-0812">Transmembrane</keyword>
<keyword evidence="3" id="KW-1185">Reference proteome</keyword>
<dbReference type="STRING" id="580332.Slit_1547"/>
<organism evidence="2 3">
    <name type="scientific">Sideroxydans lithotrophicus (strain ES-1)</name>
    <dbReference type="NCBI Taxonomy" id="580332"/>
    <lineage>
        <taxon>Bacteria</taxon>
        <taxon>Pseudomonadati</taxon>
        <taxon>Pseudomonadota</taxon>
        <taxon>Betaproteobacteria</taxon>
        <taxon>Nitrosomonadales</taxon>
        <taxon>Gallionellaceae</taxon>
        <taxon>Sideroxydans</taxon>
    </lineage>
</organism>
<proteinExistence type="predicted"/>
<dbReference type="Proteomes" id="UP000001625">
    <property type="component" value="Chromosome"/>
</dbReference>
<keyword evidence="1" id="KW-0472">Membrane</keyword>
<dbReference type="eggNOG" id="ENOG502ZNKN">
    <property type="taxonomic scope" value="Bacteria"/>
</dbReference>
<feature type="transmembrane region" description="Helical" evidence="1">
    <location>
        <begin position="74"/>
        <end position="96"/>
    </location>
</feature>
<dbReference type="RefSeq" id="WP_013029681.1">
    <property type="nucleotide sequence ID" value="NC_013959.1"/>
</dbReference>
<dbReference type="KEGG" id="slt:Slit_1547"/>
<evidence type="ECO:0000313" key="2">
    <source>
        <dbReference type="EMBL" id="ADE11783.1"/>
    </source>
</evidence>
<feature type="transmembrane region" description="Helical" evidence="1">
    <location>
        <begin position="42"/>
        <end position="62"/>
    </location>
</feature>
<sequence length="118" mass="13116">MERHLIVARIHRGLSWFYGLLTLLFIIATVMSEHEISPLASIYFMIIFGGMFALHFFTSRGASHTKNWARKTSIGIALLMLLGFPVGTVIGVYLLMNTTGGWDDESANPDPVVQESNS</sequence>
<dbReference type="EMBL" id="CP001965">
    <property type="protein sequence ID" value="ADE11783.1"/>
    <property type="molecule type" value="Genomic_DNA"/>
</dbReference>
<evidence type="ECO:0000256" key="1">
    <source>
        <dbReference type="SAM" id="Phobius"/>
    </source>
</evidence>
<dbReference type="HOGENOM" id="CLU_2071539_0_0_4"/>
<accession>D5CS47</accession>
<gene>
    <name evidence="2" type="ordered locus">Slit_1547</name>
</gene>
<feature type="transmembrane region" description="Helical" evidence="1">
    <location>
        <begin position="12"/>
        <end position="30"/>
    </location>
</feature>
<dbReference type="AlphaFoldDB" id="D5CS47"/>
<protein>
    <submittedName>
        <fullName evidence="2">Uncharacterized protein</fullName>
    </submittedName>
</protein>
<keyword evidence="1" id="KW-1133">Transmembrane helix</keyword>
<reference evidence="2 3" key="1">
    <citation type="submission" date="2010-03" db="EMBL/GenBank/DDBJ databases">
        <title>Complete sequence of Sideroxydans lithotrophicus ES-1.</title>
        <authorList>
            <consortium name="US DOE Joint Genome Institute"/>
            <person name="Lucas S."/>
            <person name="Copeland A."/>
            <person name="Lapidus A."/>
            <person name="Cheng J.-F."/>
            <person name="Bruce D."/>
            <person name="Goodwin L."/>
            <person name="Pitluck S."/>
            <person name="Munk A.C."/>
            <person name="Detter J.C."/>
            <person name="Han C."/>
            <person name="Tapia R."/>
            <person name="Larimer F."/>
            <person name="Land M."/>
            <person name="Hauser L."/>
            <person name="Kyrpides N."/>
            <person name="Ivanova N."/>
            <person name="Emerson D."/>
            <person name="Woyke T."/>
        </authorList>
    </citation>
    <scope>NUCLEOTIDE SEQUENCE [LARGE SCALE GENOMIC DNA]</scope>
    <source>
        <strain evidence="2 3">ES-1</strain>
    </source>
</reference>
<dbReference type="OrthoDB" id="8909193at2"/>